<evidence type="ECO:0000256" key="2">
    <source>
        <dbReference type="ARBA" id="ARBA00022606"/>
    </source>
</evidence>
<evidence type="ECO:0000256" key="7">
    <source>
        <dbReference type="ARBA" id="ARBA00023224"/>
    </source>
</evidence>
<comment type="subcellular location">
    <subcellularLocation>
        <location evidence="1 9">Cell membrane</location>
        <topology evidence="1 9">Multi-pass membrane protein</topology>
    </subcellularLocation>
</comment>
<feature type="transmembrane region" description="Helical" evidence="9">
    <location>
        <begin position="61"/>
        <end position="82"/>
    </location>
</feature>
<reference evidence="11" key="1">
    <citation type="journal article" date="2022" name="bioRxiv">
        <title>Sequencing and chromosome-scale assembly of the giantPleurodeles waltlgenome.</title>
        <authorList>
            <person name="Brown T."/>
            <person name="Elewa A."/>
            <person name="Iarovenko S."/>
            <person name="Subramanian E."/>
            <person name="Araus A.J."/>
            <person name="Petzold A."/>
            <person name="Susuki M."/>
            <person name="Suzuki K.-i.T."/>
            <person name="Hayashi T."/>
            <person name="Toyoda A."/>
            <person name="Oliveira C."/>
            <person name="Osipova E."/>
            <person name="Leigh N.D."/>
            <person name="Simon A."/>
            <person name="Yun M.H."/>
        </authorList>
    </citation>
    <scope>NUCLEOTIDE SEQUENCE</scope>
    <source>
        <strain evidence="11">20211129_DDA</strain>
        <tissue evidence="11">Liver</tissue>
    </source>
</reference>
<feature type="transmembrane region" description="Helical" evidence="9">
    <location>
        <begin position="102"/>
        <end position="120"/>
    </location>
</feature>
<dbReference type="InterPro" id="IPR017452">
    <property type="entry name" value="GPCR_Rhodpsn_7TM"/>
</dbReference>
<keyword evidence="6 9" id="KW-0472">Membrane</keyword>
<dbReference type="InterPro" id="IPR000725">
    <property type="entry name" value="Olfact_rcpt"/>
</dbReference>
<accession>A0AAV7Q9U2</accession>
<evidence type="ECO:0000256" key="9">
    <source>
        <dbReference type="RuleBase" id="RU363047"/>
    </source>
</evidence>
<keyword evidence="7 8" id="KW-0807">Transducer</keyword>
<dbReference type="SUPFAM" id="SSF81321">
    <property type="entry name" value="Family A G protein-coupled receptor-like"/>
    <property type="match status" value="1"/>
</dbReference>
<keyword evidence="5 9" id="KW-1133">Transmembrane helix</keyword>
<evidence type="ECO:0000313" key="11">
    <source>
        <dbReference type="EMBL" id="KAJ1136950.1"/>
    </source>
</evidence>
<proteinExistence type="inferred from homology"/>
<evidence type="ECO:0000256" key="3">
    <source>
        <dbReference type="ARBA" id="ARBA00022692"/>
    </source>
</evidence>
<feature type="domain" description="G-protein coupled receptors family 1 profile" evidence="10">
    <location>
        <begin position="41"/>
        <end position="290"/>
    </location>
</feature>
<keyword evidence="9" id="KW-1003">Cell membrane</keyword>
<keyword evidence="8" id="KW-0297">G-protein coupled receptor</keyword>
<dbReference type="GO" id="GO:0005886">
    <property type="term" value="C:plasma membrane"/>
    <property type="evidence" value="ECO:0007669"/>
    <property type="project" value="UniProtKB-SubCell"/>
</dbReference>
<dbReference type="PROSITE" id="PS00237">
    <property type="entry name" value="G_PROTEIN_RECEP_F1_1"/>
    <property type="match status" value="1"/>
</dbReference>
<evidence type="ECO:0000256" key="6">
    <source>
        <dbReference type="ARBA" id="ARBA00023136"/>
    </source>
</evidence>
<evidence type="ECO:0000256" key="1">
    <source>
        <dbReference type="ARBA" id="ARBA00004651"/>
    </source>
</evidence>
<feature type="transmembrane region" description="Helical" evidence="9">
    <location>
        <begin position="25"/>
        <end position="49"/>
    </location>
</feature>
<evidence type="ECO:0000256" key="4">
    <source>
        <dbReference type="ARBA" id="ARBA00022725"/>
    </source>
</evidence>
<dbReference type="GO" id="GO:0004984">
    <property type="term" value="F:olfactory receptor activity"/>
    <property type="evidence" value="ECO:0007669"/>
    <property type="project" value="InterPro"/>
</dbReference>
<feature type="transmembrane region" description="Helical" evidence="9">
    <location>
        <begin position="140"/>
        <end position="168"/>
    </location>
</feature>
<sequence>MDGSNRSNVIEFILLGFSEKPGEQVIFFLVFLMTYLTTVAGNLAIILLVKTACQLQTPMYFFLMILSFVDMSFSSVTVPKMLTNIFSSKKTISIAGCFTQMYFLIFYAATECMLLGVMAYDRYVAICYPLRYSQLMNRKLCLQMVVTSCISASLHSLLHVLLITMLSFCGPNRIHHFFCDMIPLLQLSCSDTSVNEMVVYTEAPLVIMAPFLVTVVSYVRIASAIWKIPSATGRRRTFSTCSSHLTVVIMFYGAIISTYFRPSSNLSPDSDKVKTAMYSVVVPMLNPFIYSLRNNDVKEAFKKAIFRGKFTKKT</sequence>
<dbReference type="PRINTS" id="PR00237">
    <property type="entry name" value="GPCRRHODOPSN"/>
</dbReference>
<dbReference type="FunFam" id="1.20.1070.10:FF:000001">
    <property type="entry name" value="Olfactory receptor"/>
    <property type="match status" value="1"/>
</dbReference>
<evidence type="ECO:0000259" key="10">
    <source>
        <dbReference type="PROSITE" id="PS50262"/>
    </source>
</evidence>
<dbReference type="PANTHER" id="PTHR48001">
    <property type="entry name" value="OLFACTORY RECEPTOR"/>
    <property type="match status" value="1"/>
</dbReference>
<keyword evidence="4 9" id="KW-0552">Olfaction</keyword>
<organism evidence="11 12">
    <name type="scientific">Pleurodeles waltl</name>
    <name type="common">Iberian ribbed newt</name>
    <dbReference type="NCBI Taxonomy" id="8319"/>
    <lineage>
        <taxon>Eukaryota</taxon>
        <taxon>Metazoa</taxon>
        <taxon>Chordata</taxon>
        <taxon>Craniata</taxon>
        <taxon>Vertebrata</taxon>
        <taxon>Euteleostomi</taxon>
        <taxon>Amphibia</taxon>
        <taxon>Batrachia</taxon>
        <taxon>Caudata</taxon>
        <taxon>Salamandroidea</taxon>
        <taxon>Salamandridae</taxon>
        <taxon>Pleurodelinae</taxon>
        <taxon>Pleurodeles</taxon>
    </lineage>
</organism>
<keyword evidence="8" id="KW-0675">Receptor</keyword>
<keyword evidence="3 8" id="KW-0812">Transmembrane</keyword>
<feature type="transmembrane region" description="Helical" evidence="9">
    <location>
        <begin position="238"/>
        <end position="260"/>
    </location>
</feature>
<comment type="caution">
    <text evidence="11">The sequence shown here is derived from an EMBL/GenBank/DDBJ whole genome shotgun (WGS) entry which is preliminary data.</text>
</comment>
<evidence type="ECO:0000313" key="12">
    <source>
        <dbReference type="Proteomes" id="UP001066276"/>
    </source>
</evidence>
<dbReference type="InterPro" id="IPR000276">
    <property type="entry name" value="GPCR_Rhodpsn"/>
</dbReference>
<comment type="similarity">
    <text evidence="8">Belongs to the G-protein coupled receptor 1 family.</text>
</comment>
<dbReference type="Gene3D" id="1.20.1070.10">
    <property type="entry name" value="Rhodopsin 7-helix transmembrane proteins"/>
    <property type="match status" value="1"/>
</dbReference>
<dbReference type="AlphaFoldDB" id="A0AAV7Q9U2"/>
<evidence type="ECO:0000256" key="8">
    <source>
        <dbReference type="RuleBase" id="RU000688"/>
    </source>
</evidence>
<dbReference type="GO" id="GO:0004930">
    <property type="term" value="F:G protein-coupled receptor activity"/>
    <property type="evidence" value="ECO:0007669"/>
    <property type="project" value="UniProtKB-KW"/>
</dbReference>
<dbReference type="PRINTS" id="PR00245">
    <property type="entry name" value="OLFACTORYR"/>
</dbReference>
<dbReference type="EMBL" id="JANPWB010000010">
    <property type="protein sequence ID" value="KAJ1136950.1"/>
    <property type="molecule type" value="Genomic_DNA"/>
</dbReference>
<keyword evidence="2 9" id="KW-0716">Sensory transduction</keyword>
<feature type="transmembrane region" description="Helical" evidence="9">
    <location>
        <begin position="205"/>
        <end position="226"/>
    </location>
</feature>
<evidence type="ECO:0000256" key="5">
    <source>
        <dbReference type="ARBA" id="ARBA00022989"/>
    </source>
</evidence>
<feature type="transmembrane region" description="Helical" evidence="9">
    <location>
        <begin position="275"/>
        <end position="292"/>
    </location>
</feature>
<protein>
    <recommendedName>
        <fullName evidence="9">Olfactory receptor</fullName>
    </recommendedName>
</protein>
<dbReference type="CDD" id="cd15225">
    <property type="entry name" value="7tmA_OR10A-like"/>
    <property type="match status" value="1"/>
</dbReference>
<dbReference type="PROSITE" id="PS50262">
    <property type="entry name" value="G_PROTEIN_RECEP_F1_2"/>
    <property type="match status" value="1"/>
</dbReference>
<dbReference type="Proteomes" id="UP001066276">
    <property type="component" value="Chromosome 6"/>
</dbReference>
<keyword evidence="12" id="KW-1185">Reference proteome</keyword>
<gene>
    <name evidence="11" type="ORF">NDU88_003363</name>
</gene>
<dbReference type="Pfam" id="PF13853">
    <property type="entry name" value="7tm_4"/>
    <property type="match status" value="1"/>
</dbReference>
<name>A0AAV7Q9U2_PLEWA</name>